<feature type="compositionally biased region" description="Basic and acidic residues" evidence="1">
    <location>
        <begin position="295"/>
        <end position="319"/>
    </location>
</feature>
<protein>
    <submittedName>
        <fullName evidence="2">Uncharacterized protein</fullName>
    </submittedName>
</protein>
<evidence type="ECO:0000313" key="3">
    <source>
        <dbReference type="Proteomes" id="UP000017800"/>
    </source>
</evidence>
<dbReference type="AlphaFoldDB" id="V5FFL0"/>
<feature type="region of interest" description="Disordered" evidence="1">
    <location>
        <begin position="189"/>
        <end position="216"/>
    </location>
</feature>
<gene>
    <name evidence="2" type="ORF">VHA01S_047_00020</name>
</gene>
<sequence>MHLRHHVEGVIYQFTVESKSGSTTPGTQVGYFDDPISHTGWHSILKTDGSGTISGLQDITQGQIALGLFVRTPKIGTDQFTFHIEVNAYAPDGHTQLTHPLSIYLNKDAKDDMAKGEVKNIGSYSGLPIVHDQSDEPDDVPTVTITAPEQYDAPDDMPSVATTTHDQHDASTHNVAATSNPYLDMVQAHAQPAQQHHDTSAASPAPVASNTQGASVSDSASHYLNMVGVDAKDVKIEHNKHGDDHLHTHKHFAHNPLADDFQDPKHAQQHGHDAFANPLEDKHDHKGHKHNHDVKHHDLADTGSHDGNHNAHDQMDNHLVDPITHHHNS</sequence>
<comment type="caution">
    <text evidence="2">The sequence shown here is derived from an EMBL/GenBank/DDBJ whole genome shotgun (WGS) entry which is preliminary data.</text>
</comment>
<name>V5FFL0_9VIBR</name>
<evidence type="ECO:0000256" key="1">
    <source>
        <dbReference type="SAM" id="MobiDB-lite"/>
    </source>
</evidence>
<keyword evidence="3" id="KW-1185">Reference proteome</keyword>
<feature type="region of interest" description="Disordered" evidence="1">
    <location>
        <begin position="147"/>
        <end position="170"/>
    </location>
</feature>
<dbReference type="EMBL" id="BAUJ01000047">
    <property type="protein sequence ID" value="GAD90533.1"/>
    <property type="molecule type" value="Genomic_DNA"/>
</dbReference>
<dbReference type="RefSeq" id="WP_023404861.1">
    <property type="nucleotide sequence ID" value="NZ_BAUJ01000047.1"/>
</dbReference>
<accession>V5FFL0</accession>
<reference evidence="2 3" key="1">
    <citation type="submission" date="2013-10" db="EMBL/GenBank/DDBJ databases">
        <authorList>
            <person name="Ichikawa N."/>
            <person name="Kimura A."/>
            <person name="Ohji S."/>
            <person name="Hosoyama A."/>
            <person name="Fujita N."/>
        </authorList>
    </citation>
    <scope>NUCLEOTIDE SEQUENCE [LARGE SCALE GENOMIC DNA]</scope>
    <source>
        <strain evidence="2 3">NBRC 102217</strain>
    </source>
</reference>
<evidence type="ECO:0000313" key="2">
    <source>
        <dbReference type="EMBL" id="GAD90533.1"/>
    </source>
</evidence>
<organism evidence="2 3">
    <name type="scientific">Vibrio halioticoli NBRC 102217</name>
    <dbReference type="NCBI Taxonomy" id="1219072"/>
    <lineage>
        <taxon>Bacteria</taxon>
        <taxon>Pseudomonadati</taxon>
        <taxon>Pseudomonadota</taxon>
        <taxon>Gammaproteobacteria</taxon>
        <taxon>Vibrionales</taxon>
        <taxon>Vibrionaceae</taxon>
        <taxon>Vibrio</taxon>
    </lineage>
</organism>
<dbReference type="Proteomes" id="UP000017800">
    <property type="component" value="Unassembled WGS sequence"/>
</dbReference>
<proteinExistence type="predicted"/>
<reference evidence="2 3" key="2">
    <citation type="submission" date="2013-11" db="EMBL/GenBank/DDBJ databases">
        <title>Whole genome shotgun sequence of Vibrio halioticoli NBRC 102217.</title>
        <authorList>
            <person name="Isaki S."/>
            <person name="Kimura A."/>
            <person name="Ohji S."/>
            <person name="Hosoyama A."/>
            <person name="Fujita N."/>
            <person name="Hashimoto M."/>
            <person name="Hosoyama Y."/>
            <person name="Yamazoe A."/>
        </authorList>
    </citation>
    <scope>NUCLEOTIDE SEQUENCE [LARGE SCALE GENOMIC DNA]</scope>
    <source>
        <strain evidence="2 3">NBRC 102217</strain>
    </source>
</reference>
<feature type="compositionally biased region" description="Basic residues" evidence="1">
    <location>
        <begin position="285"/>
        <end position="294"/>
    </location>
</feature>
<feature type="region of interest" description="Disordered" evidence="1">
    <location>
        <begin position="276"/>
        <end position="329"/>
    </location>
</feature>